<name>A0A7X0VAS8_9ACTN</name>
<dbReference type="RefSeq" id="WP_185251707.1">
    <property type="nucleotide sequence ID" value="NZ_JACKXE010000001.1"/>
</dbReference>
<evidence type="ECO:0000313" key="2">
    <source>
        <dbReference type="EMBL" id="MBB6626428.1"/>
    </source>
</evidence>
<evidence type="ECO:0000256" key="1">
    <source>
        <dbReference type="SAM" id="Phobius"/>
    </source>
</evidence>
<accession>A0A7X0VAS8</accession>
<keyword evidence="1" id="KW-0812">Transmembrane</keyword>
<protein>
    <submittedName>
        <fullName evidence="2">DUF2304 domain-containing protein</fullName>
    </submittedName>
</protein>
<dbReference type="InterPro" id="IPR019277">
    <property type="entry name" value="DUF2304"/>
</dbReference>
<proteinExistence type="predicted"/>
<feature type="transmembrane region" description="Helical" evidence="1">
    <location>
        <begin position="6"/>
        <end position="21"/>
    </location>
</feature>
<reference evidence="2 3" key="1">
    <citation type="submission" date="2020-08" db="EMBL/GenBank/DDBJ databases">
        <authorList>
            <person name="Seo M.-J."/>
        </authorList>
    </citation>
    <scope>NUCLEOTIDE SEQUENCE [LARGE SCALE GENOMIC DNA]</scope>
    <source>
        <strain evidence="2 3">KIGAM211</strain>
    </source>
</reference>
<keyword evidence="1" id="KW-0472">Membrane</keyword>
<dbReference type="Pfam" id="PF10066">
    <property type="entry name" value="DUF2304"/>
    <property type="match status" value="1"/>
</dbReference>
<dbReference type="EMBL" id="JACKXE010000001">
    <property type="protein sequence ID" value="MBB6626428.1"/>
    <property type="molecule type" value="Genomic_DNA"/>
</dbReference>
<feature type="transmembrane region" description="Helical" evidence="1">
    <location>
        <begin position="64"/>
        <end position="83"/>
    </location>
</feature>
<keyword evidence="1" id="KW-1133">Transmembrane helix</keyword>
<organism evidence="2 3">
    <name type="scientific">Nocardioides luti</name>
    <dbReference type="NCBI Taxonomy" id="2761101"/>
    <lineage>
        <taxon>Bacteria</taxon>
        <taxon>Bacillati</taxon>
        <taxon>Actinomycetota</taxon>
        <taxon>Actinomycetes</taxon>
        <taxon>Propionibacteriales</taxon>
        <taxon>Nocardioidaceae</taxon>
        <taxon>Nocardioides</taxon>
    </lineage>
</organism>
<feature type="transmembrane region" description="Helical" evidence="1">
    <location>
        <begin position="33"/>
        <end position="52"/>
    </location>
</feature>
<sequence>MIIKALLIASVVAIALFLLRGDGSGRHLAIRRLAGLVFAGCWVVAVLAPDLVTRLANTVGVGRGADLLLYVLVVAFFLTLVALNKRLGEQDRRITQLTRALAIRDGMARPTRPDEVAAAASSRDD</sequence>
<dbReference type="Proteomes" id="UP000523955">
    <property type="component" value="Unassembled WGS sequence"/>
</dbReference>
<comment type="caution">
    <text evidence="2">The sequence shown here is derived from an EMBL/GenBank/DDBJ whole genome shotgun (WGS) entry which is preliminary data.</text>
</comment>
<evidence type="ECO:0000313" key="3">
    <source>
        <dbReference type="Proteomes" id="UP000523955"/>
    </source>
</evidence>
<dbReference type="AlphaFoldDB" id="A0A7X0VAS8"/>
<keyword evidence="3" id="KW-1185">Reference proteome</keyword>
<gene>
    <name evidence="2" type="ORF">H5V45_03740</name>
</gene>